<dbReference type="Proteomes" id="UP000295043">
    <property type="component" value="Unassembled WGS sequence"/>
</dbReference>
<accession>A0A4V2REN9</accession>
<dbReference type="SUPFAM" id="SSF141318">
    <property type="entry name" value="TM0957-like"/>
    <property type="match status" value="1"/>
</dbReference>
<evidence type="ECO:0000256" key="1">
    <source>
        <dbReference type="SAM" id="SignalP"/>
    </source>
</evidence>
<name>A0A4V2REN9_9HYPH</name>
<dbReference type="InterPro" id="IPR036215">
    <property type="entry name" value="TM0957-like_sf"/>
</dbReference>
<feature type="signal peptide" evidence="1">
    <location>
        <begin position="1"/>
        <end position="19"/>
    </location>
</feature>
<dbReference type="PROSITE" id="PS51257">
    <property type="entry name" value="PROKAR_LIPOPROTEIN"/>
    <property type="match status" value="1"/>
</dbReference>
<gene>
    <name evidence="2" type="ORF">EV184_110194</name>
</gene>
<sequence>MSSTRGASAIIVAVMMALAGCKIIKTPTAEETAQSAVGGFDPDRIVGEIWDSKVVPYFDRKAGPFSEVAALAASNLEAAGAKYGHKEKQGNAPWTFAARLSGTIVKAETKSRSAYVEVDADGDGKADARVQIGPAIRGTAIRDSLDFVNFNEFKNQIEWAQYGKAFNTLVNGLVLEKLPRDQLVGKKLDAVGAYPAPTKGQLPLFVPVQLTVAG</sequence>
<keyword evidence="2" id="KW-0449">Lipoprotein</keyword>
<dbReference type="EMBL" id="SLVU01000010">
    <property type="protein sequence ID" value="TCN29530.1"/>
    <property type="molecule type" value="Genomic_DNA"/>
</dbReference>
<comment type="caution">
    <text evidence="2">The sequence shown here is derived from an EMBL/GenBank/DDBJ whole genome shotgun (WGS) entry which is preliminary data.</text>
</comment>
<dbReference type="InterPro" id="IPR014582">
    <property type="entry name" value="UCP033535_lipo"/>
</dbReference>
<reference evidence="2 3" key="1">
    <citation type="submission" date="2019-03" db="EMBL/GenBank/DDBJ databases">
        <title>Genomic Encyclopedia of Type Strains, Phase IV (KMG-V): Genome sequencing to study the core and pangenomes of soil and plant-associated prokaryotes.</title>
        <authorList>
            <person name="Whitman W."/>
        </authorList>
    </citation>
    <scope>NUCLEOTIDE SEQUENCE [LARGE SCALE GENOMIC DNA]</scope>
    <source>
        <strain evidence="2 3">23C40</strain>
    </source>
</reference>
<evidence type="ECO:0000313" key="2">
    <source>
        <dbReference type="EMBL" id="TCN29530.1"/>
    </source>
</evidence>
<feature type="chain" id="PRO_5020319822" evidence="1">
    <location>
        <begin position="20"/>
        <end position="214"/>
    </location>
</feature>
<dbReference type="RefSeq" id="WP_132077015.1">
    <property type="nucleotide sequence ID" value="NZ_SLVU01000010.1"/>
</dbReference>
<dbReference type="AlphaFoldDB" id="A0A4V2REN9"/>
<evidence type="ECO:0000313" key="3">
    <source>
        <dbReference type="Proteomes" id="UP000295043"/>
    </source>
</evidence>
<organism evidence="2 3">
    <name type="scientific">Sinorhizobium americanum</name>
    <dbReference type="NCBI Taxonomy" id="194963"/>
    <lineage>
        <taxon>Bacteria</taxon>
        <taxon>Pseudomonadati</taxon>
        <taxon>Pseudomonadota</taxon>
        <taxon>Alphaproteobacteria</taxon>
        <taxon>Hyphomicrobiales</taxon>
        <taxon>Rhizobiaceae</taxon>
        <taxon>Sinorhizobium/Ensifer group</taxon>
        <taxon>Sinorhizobium</taxon>
    </lineage>
</organism>
<protein>
    <submittedName>
        <fullName evidence="2">Putative lipoprotein</fullName>
    </submittedName>
</protein>
<dbReference type="Pfam" id="PF10054">
    <property type="entry name" value="DUF2291"/>
    <property type="match status" value="1"/>
</dbReference>
<dbReference type="PIRSF" id="PIRSF033535">
    <property type="entry name" value="UCP033535_plp"/>
    <property type="match status" value="1"/>
</dbReference>
<proteinExistence type="predicted"/>
<keyword evidence="1" id="KW-0732">Signal</keyword>